<dbReference type="SUPFAM" id="SSF56968">
    <property type="entry name" value="Lipovitellin-phosvitin complex, beta-sheet shell regions"/>
    <property type="match status" value="1"/>
</dbReference>
<dbReference type="OrthoDB" id="5865932at2759"/>
<dbReference type="Pfam" id="PF01347">
    <property type="entry name" value="Vitellogenin_N"/>
    <property type="match status" value="1"/>
</dbReference>
<keyword evidence="4" id="KW-0256">Endoplasmic reticulum</keyword>
<dbReference type="InterPro" id="IPR001747">
    <property type="entry name" value="Vitellogenin_N"/>
</dbReference>
<evidence type="ECO:0000259" key="7">
    <source>
        <dbReference type="PROSITE" id="PS51211"/>
    </source>
</evidence>
<feature type="domain" description="Vitellogenin" evidence="7">
    <location>
        <begin position="40"/>
        <end position="682"/>
    </location>
</feature>
<dbReference type="Gene3D" id="1.25.10.20">
    <property type="entry name" value="Vitellinogen, superhelical"/>
    <property type="match status" value="1"/>
</dbReference>
<evidence type="ECO:0000256" key="6">
    <source>
        <dbReference type="SAM" id="SignalP"/>
    </source>
</evidence>
<evidence type="ECO:0000256" key="3">
    <source>
        <dbReference type="ARBA" id="ARBA00022729"/>
    </source>
</evidence>
<dbReference type="SMART" id="SM00638">
    <property type="entry name" value="LPD_N"/>
    <property type="match status" value="1"/>
</dbReference>
<gene>
    <name evidence="8" type="ORF">NMOB1V02_LOCUS8481</name>
</gene>
<dbReference type="GO" id="GO:0005794">
    <property type="term" value="C:Golgi apparatus"/>
    <property type="evidence" value="ECO:0007669"/>
    <property type="project" value="TreeGrafter"/>
</dbReference>
<dbReference type="Gene3D" id="2.30.230.10">
    <property type="entry name" value="Lipovitellin, beta-sheet shell regions, chain A"/>
    <property type="match status" value="1"/>
</dbReference>
<organism evidence="8">
    <name type="scientific">Notodromas monacha</name>
    <dbReference type="NCBI Taxonomy" id="399045"/>
    <lineage>
        <taxon>Eukaryota</taxon>
        <taxon>Metazoa</taxon>
        <taxon>Ecdysozoa</taxon>
        <taxon>Arthropoda</taxon>
        <taxon>Crustacea</taxon>
        <taxon>Oligostraca</taxon>
        <taxon>Ostracoda</taxon>
        <taxon>Podocopa</taxon>
        <taxon>Podocopida</taxon>
        <taxon>Cypridocopina</taxon>
        <taxon>Cypridoidea</taxon>
        <taxon>Cyprididae</taxon>
        <taxon>Notodromas</taxon>
    </lineage>
</organism>
<dbReference type="GO" id="GO:0005548">
    <property type="term" value="F:phospholipid transporter activity"/>
    <property type="evidence" value="ECO:0007669"/>
    <property type="project" value="InterPro"/>
</dbReference>
<dbReference type="PANTHER" id="PTHR13024">
    <property type="entry name" value="MICROSOMAL TRIGLYCERIDE TRANSFER PROTEIN, LARGE SUBUNIT"/>
    <property type="match status" value="1"/>
</dbReference>
<evidence type="ECO:0000256" key="4">
    <source>
        <dbReference type="ARBA" id="ARBA00022824"/>
    </source>
</evidence>
<evidence type="ECO:0000256" key="1">
    <source>
        <dbReference type="ARBA" id="ARBA00004240"/>
    </source>
</evidence>
<evidence type="ECO:0000256" key="5">
    <source>
        <dbReference type="PROSITE-ProRule" id="PRU00557"/>
    </source>
</evidence>
<dbReference type="GO" id="GO:0016323">
    <property type="term" value="C:basolateral plasma membrane"/>
    <property type="evidence" value="ECO:0007669"/>
    <property type="project" value="TreeGrafter"/>
</dbReference>
<keyword evidence="2" id="KW-0813">Transport</keyword>
<accession>A0A7R9BVP3</accession>
<dbReference type="AlphaFoldDB" id="A0A7R9BVP3"/>
<dbReference type="InterPro" id="IPR015816">
    <property type="entry name" value="Vitellinogen_b-sht_N"/>
</dbReference>
<feature type="chain" id="PRO_5036210306" description="Vitellogenin domain-containing protein" evidence="6">
    <location>
        <begin position="29"/>
        <end position="909"/>
    </location>
</feature>
<dbReference type="PANTHER" id="PTHR13024:SF0">
    <property type="entry name" value="MICROSOMAL TRIACYLGLYCEROL TRANSFER PROTEIN"/>
    <property type="match status" value="1"/>
</dbReference>
<dbReference type="Pfam" id="PF19444">
    <property type="entry name" value="MTP_lip_bd"/>
    <property type="match status" value="1"/>
</dbReference>
<reference evidence="8" key="1">
    <citation type="submission" date="2020-11" db="EMBL/GenBank/DDBJ databases">
        <authorList>
            <person name="Tran Van P."/>
        </authorList>
    </citation>
    <scope>NUCLEOTIDE SEQUENCE</scope>
</reference>
<dbReference type="PROSITE" id="PS51211">
    <property type="entry name" value="VITELLOGENIN"/>
    <property type="match status" value="1"/>
</dbReference>
<dbReference type="InterPro" id="IPR015819">
    <property type="entry name" value="Lipid_transp_b-sht_shell"/>
</dbReference>
<proteinExistence type="predicted"/>
<keyword evidence="9" id="KW-1185">Reference proteome</keyword>
<comment type="caution">
    <text evidence="5">Lacks conserved residue(s) required for the propagation of feature annotation.</text>
</comment>
<sequence length="909" mass="101418">MPTRNDPVCSGFLILAAMCLIPSPPCRAFILLSHSSSRLYEAGQTYTYDYFTTVTLDEPNGRFSSSTKNVGYQITADVHVQSVWQNPTQRLLQISLDNPYLFVRSRKAPTPEGFAVHSSGLSSLPRYPLYVVWSPGNVSTVFYVESDSRTLVNMKKGIASLFQYELTAKTTEEVDTSGLCQVSYLGDAVAERVIVKKKRSCRVSEDSNMVPHPIPALSADVISDIGAFYTFTREEAIIEEVKSQEKHSLHVHAWKDAAGRVMSDQHLKLTGTSKNAGAIDAATLENAVEQLSHRLGRKLVSETLQVEAEIKRHPENYPNFDQLVDRLRDGLGTNMTGTIRSASFFLRLLVKAREETAETLAKVLRASKNKPILPVLIDVMAGAQAVNAHKAAMAVLDFKSSKVDLVERYLWAVAVTPHPPEEILADVFRVTQGNVPSEKLGETLLLSLASLAHRFCNEESKCQKEIVIRIRYFLRGELKKCKELDCKLRYLRALSNLRSVENVDLFLRYIEKDERKVGVAAAKALQMLPLGYFDSKSLNALEQIYAQLRKKHDSTVQAIAADILLRKDPPIDRLAFMLSTLSEQDSHELRTFVAERIRDLTRLDPDLQRKLSFLLADDTKWCGYNLWAQRGRSTAFTRYLYDDVGRGSNGTFVAAMELGGGMIKRIKFDVNVGEENSLSTLLTLGVFARGLHSFSNKHTAVDPEDADESATAGFELSLLGSQLRPFVFFSGAGELMGHLWSGTASSRTPALQGTYVLHDHRQKIPLSNGVVAELSLLGGVSLDLGGQIEMSLWYKTAHSVIDEKAAFVIRGYAVADTPFVESRLEFSLAADSELRLNADSDFSDKTVMCMRMSQPELVLKHKVRKWEHIVGQKHKLHKSLKRMRLVPGRTFVMNQKNSQLCNVMFGGKS</sequence>
<dbReference type="EMBL" id="CAJPEX010002427">
    <property type="protein sequence ID" value="CAG0920976.1"/>
    <property type="molecule type" value="Genomic_DNA"/>
</dbReference>
<dbReference type="GO" id="GO:0005783">
    <property type="term" value="C:endoplasmic reticulum"/>
    <property type="evidence" value="ECO:0007669"/>
    <property type="project" value="UniProtKB-SubCell"/>
</dbReference>
<dbReference type="InterPro" id="IPR039988">
    <property type="entry name" value="MTTP"/>
</dbReference>
<dbReference type="InterPro" id="IPR011030">
    <property type="entry name" value="Lipovitellin_superhlx_dom"/>
</dbReference>
<protein>
    <recommendedName>
        <fullName evidence="7">Vitellogenin domain-containing protein</fullName>
    </recommendedName>
</protein>
<dbReference type="GO" id="GO:0008289">
    <property type="term" value="F:lipid binding"/>
    <property type="evidence" value="ECO:0007669"/>
    <property type="project" value="InterPro"/>
</dbReference>
<dbReference type="Proteomes" id="UP000678499">
    <property type="component" value="Unassembled WGS sequence"/>
</dbReference>
<dbReference type="GO" id="GO:0042157">
    <property type="term" value="P:lipoprotein metabolic process"/>
    <property type="evidence" value="ECO:0007669"/>
    <property type="project" value="TreeGrafter"/>
</dbReference>
<feature type="signal peptide" evidence="6">
    <location>
        <begin position="1"/>
        <end position="28"/>
    </location>
</feature>
<dbReference type="EMBL" id="OA884464">
    <property type="protein sequence ID" value="CAD7280824.1"/>
    <property type="molecule type" value="Genomic_DNA"/>
</dbReference>
<evidence type="ECO:0000313" key="8">
    <source>
        <dbReference type="EMBL" id="CAD7280824.1"/>
    </source>
</evidence>
<dbReference type="SUPFAM" id="SSF48431">
    <property type="entry name" value="Lipovitellin-phosvitin complex, superhelical domain"/>
    <property type="match status" value="1"/>
</dbReference>
<evidence type="ECO:0000256" key="2">
    <source>
        <dbReference type="ARBA" id="ARBA00022448"/>
    </source>
</evidence>
<comment type="subcellular location">
    <subcellularLocation>
        <location evidence="1">Endoplasmic reticulum</location>
    </subcellularLocation>
</comment>
<evidence type="ECO:0000313" key="9">
    <source>
        <dbReference type="Proteomes" id="UP000678499"/>
    </source>
</evidence>
<keyword evidence="3 6" id="KW-0732">Signal</keyword>
<dbReference type="InterPro" id="IPR045811">
    <property type="entry name" value="MTP_lip-bd"/>
</dbReference>
<name>A0A7R9BVP3_9CRUS</name>